<reference evidence="2 3" key="1">
    <citation type="submission" date="2020-10" db="EMBL/GenBank/DDBJ databases">
        <title>Complete genome sequence of Paludibaculum fermentans P105T, a facultatively anaerobic acidobacterium capable of dissimilatory Fe(III) reduction.</title>
        <authorList>
            <person name="Dedysh S.N."/>
            <person name="Beletsky A.V."/>
            <person name="Kulichevskaya I.S."/>
            <person name="Mardanov A.V."/>
            <person name="Ravin N.V."/>
        </authorList>
    </citation>
    <scope>NUCLEOTIDE SEQUENCE [LARGE SCALE GENOMIC DNA]</scope>
    <source>
        <strain evidence="2 3">P105</strain>
    </source>
</reference>
<feature type="signal peptide" evidence="1">
    <location>
        <begin position="1"/>
        <end position="17"/>
    </location>
</feature>
<keyword evidence="1" id="KW-0732">Signal</keyword>
<dbReference type="KEGG" id="pfer:IRI77_37425"/>
<dbReference type="InterPro" id="IPR017802">
    <property type="entry name" value="VWFA-rel_acidobac-type"/>
</dbReference>
<dbReference type="NCBIfam" id="TIGR03436">
    <property type="entry name" value="acidobact_VWFA"/>
    <property type="match status" value="1"/>
</dbReference>
<sequence>MRSAILSLFLWTLAAAAQQVGENVQAGKAETATFTAGAQLVVETVTVTDKKGKPVEGLTAKDFTVTEDGVPQQIRVFEYQKLTAAAAGAPPGGPEQVKVYEKLGQSRIAPEAAGDGRYKNRRLMALYFDMTAMQQAEQIRALAAAQKFIRGQMTPDDLFSILRYSGGAVEVLQDFTDDRNRLLSIMQTMIIGEGQGFDESTNDAATGDAGAAFGQDDSEFNIFNTDRQLSALQTAAKMLGQLSAKKSLIYFSSGLRLNGMNNQAQLMATVNSAIRSGVSFWPIDARGLVADAPMGDASQSSPGNAGMYSGAGMQANTARFQQSQDTLYSLAADTGGKALFDTNDLTKGIVQAAEAISSYYVIGYYASNAAQDGKFRRIKITLNNDVAANLDYRQGYFAGKQFTKFSAADKERQLEDALMLPDPITELTIAMEIDYFQLNRAEYYVPVVVKIPGRELALAKRRGADRTVIDFIGEIKNSFGTTVMNVRDKVSAKLSETTAAELAKRPIVYDTGYTLLPGEYTIKFLARDAETGRIGTYQSKFVIPNLNKDEDRVAISSVVLGSQRVDMKDALYNAVKEKDRRDDVNPLVQDGQKLIPSVTRVFSKDHNLFVYLHSYQQGTAEVQPLVAVVSFYRGQEKAFESVPVEVTSGGTGRLKILPIQFDVSLAQLQPGKYDCQVTVLNPAGQKAAFWQAPILVVQ</sequence>
<dbReference type="AlphaFoldDB" id="A0A7S7NRA2"/>
<feature type="chain" id="PRO_5032351103" evidence="1">
    <location>
        <begin position="18"/>
        <end position="698"/>
    </location>
</feature>
<dbReference type="EMBL" id="CP063849">
    <property type="protein sequence ID" value="QOY88352.1"/>
    <property type="molecule type" value="Genomic_DNA"/>
</dbReference>
<keyword evidence="3" id="KW-1185">Reference proteome</keyword>
<evidence type="ECO:0000313" key="2">
    <source>
        <dbReference type="EMBL" id="QOY88352.1"/>
    </source>
</evidence>
<proteinExistence type="predicted"/>
<dbReference type="Proteomes" id="UP000593892">
    <property type="component" value="Chromosome"/>
</dbReference>
<evidence type="ECO:0000313" key="3">
    <source>
        <dbReference type="Proteomes" id="UP000593892"/>
    </source>
</evidence>
<name>A0A7S7NRA2_PALFE</name>
<protein>
    <submittedName>
        <fullName evidence="2">VWA domain-containing protein</fullName>
    </submittedName>
</protein>
<organism evidence="2 3">
    <name type="scientific">Paludibaculum fermentans</name>
    <dbReference type="NCBI Taxonomy" id="1473598"/>
    <lineage>
        <taxon>Bacteria</taxon>
        <taxon>Pseudomonadati</taxon>
        <taxon>Acidobacteriota</taxon>
        <taxon>Terriglobia</taxon>
        <taxon>Bryobacterales</taxon>
        <taxon>Bryobacteraceae</taxon>
        <taxon>Paludibaculum</taxon>
    </lineage>
</organism>
<gene>
    <name evidence="2" type="ORF">IRI77_37425</name>
</gene>
<dbReference type="RefSeq" id="WP_194450015.1">
    <property type="nucleotide sequence ID" value="NZ_CP063849.1"/>
</dbReference>
<evidence type="ECO:0000256" key="1">
    <source>
        <dbReference type="SAM" id="SignalP"/>
    </source>
</evidence>
<accession>A0A7S7NRA2</accession>